<gene>
    <name evidence="2" type="ORF">BTN49_0534</name>
</gene>
<reference evidence="3" key="1">
    <citation type="submission" date="2017-04" db="EMBL/GenBank/DDBJ databases">
        <title>Genome evolution of the luminous symbionts of deep sea anglerfish.</title>
        <authorList>
            <person name="Hendry T.A."/>
        </authorList>
    </citation>
    <scope>NUCLEOTIDE SEQUENCE [LARGE SCALE GENOMIC DNA]</scope>
</reference>
<evidence type="ECO:0000313" key="2">
    <source>
        <dbReference type="EMBL" id="PCS23565.1"/>
    </source>
</evidence>
<evidence type="ECO:0000313" key="3">
    <source>
        <dbReference type="Proteomes" id="UP000219020"/>
    </source>
</evidence>
<organism evidence="2 3">
    <name type="scientific">Candidatus Enterovibrio escicola</name>
    <dbReference type="NCBI Taxonomy" id="1927127"/>
    <lineage>
        <taxon>Bacteria</taxon>
        <taxon>Pseudomonadati</taxon>
        <taxon>Pseudomonadota</taxon>
        <taxon>Gammaproteobacteria</taxon>
        <taxon>Vibrionales</taxon>
        <taxon>Vibrionaceae</taxon>
        <taxon>Enterovibrio</taxon>
    </lineage>
</organism>
<dbReference type="EMBL" id="NBYY01000009">
    <property type="protein sequence ID" value="PCS23565.1"/>
    <property type="molecule type" value="Genomic_DNA"/>
</dbReference>
<name>A0A2A5T5W5_9GAMM</name>
<dbReference type="InterPro" id="IPR025246">
    <property type="entry name" value="IS30-like_HTH"/>
</dbReference>
<proteinExistence type="predicted"/>
<feature type="domain" description="Transposase IS30-like HTH" evidence="1">
    <location>
        <begin position="3"/>
        <end position="41"/>
    </location>
</feature>
<keyword evidence="3" id="KW-1185">Reference proteome</keyword>
<dbReference type="Pfam" id="PF13936">
    <property type="entry name" value="HTH_38"/>
    <property type="match status" value="1"/>
</dbReference>
<protein>
    <recommendedName>
        <fullName evidence="1">Transposase IS30-like HTH domain-containing protein</fullName>
    </recommendedName>
</protein>
<dbReference type="GeneID" id="66951000"/>
<sequence>MVRKQLNDNDRFYIEKRLVEGDSFNQIAQILACVHSTISRERKSHIPNNFQGVCYHRFALKQDKGTRSNSTPRHNYCGGYSQ</sequence>
<evidence type="ECO:0000259" key="1">
    <source>
        <dbReference type="Pfam" id="PF13936"/>
    </source>
</evidence>
<accession>A0A2A5T5W5</accession>
<dbReference type="Proteomes" id="UP000219020">
    <property type="component" value="Unassembled WGS sequence"/>
</dbReference>
<dbReference type="RefSeq" id="WP_158523569.1">
    <property type="nucleotide sequence ID" value="NZ_CAWNJE010000005.1"/>
</dbReference>
<comment type="caution">
    <text evidence="2">The sequence shown here is derived from an EMBL/GenBank/DDBJ whole genome shotgun (WGS) entry which is preliminary data.</text>
</comment>
<dbReference type="AlphaFoldDB" id="A0A2A5T5W5"/>